<keyword evidence="2" id="KW-1185">Reference proteome</keyword>
<evidence type="ECO:0008006" key="3">
    <source>
        <dbReference type="Google" id="ProtNLM"/>
    </source>
</evidence>
<dbReference type="InterPro" id="IPR025332">
    <property type="entry name" value="DUF4238"/>
</dbReference>
<name>A0A1Q6A271_9SPHI</name>
<evidence type="ECO:0000313" key="2">
    <source>
        <dbReference type="Proteomes" id="UP000186720"/>
    </source>
</evidence>
<protein>
    <recommendedName>
        <fullName evidence="3">DUF4238 domain-containing protein</fullName>
    </recommendedName>
</protein>
<dbReference type="AlphaFoldDB" id="A0A1Q6A271"/>
<dbReference type="RefSeq" id="WP_074490645.1">
    <property type="nucleotide sequence ID" value="NZ_FPAM01000010.1"/>
</dbReference>
<gene>
    <name evidence="1" type="ORF">RG47T_3562</name>
</gene>
<dbReference type="Proteomes" id="UP000186720">
    <property type="component" value="Unassembled WGS sequence"/>
</dbReference>
<reference evidence="1 2" key="1">
    <citation type="submission" date="2016-11" db="EMBL/GenBank/DDBJ databases">
        <title>Whole Genome Sequencing of Mucilaginibacter polytrichastri RG4-7(T) isolated from the moss sample.</title>
        <authorList>
            <person name="Li Y."/>
        </authorList>
    </citation>
    <scope>NUCLEOTIDE SEQUENCE [LARGE SCALE GENOMIC DNA]</scope>
    <source>
        <strain evidence="1 2">RG4-7</strain>
    </source>
</reference>
<sequence>MDSPPPSSKPKRHHYVPRCYLNNFLSKDHLYILDIRKVQEGLKERPKESHPNKICIDENFYSIKSEHRGTNFQLDQYDELFVESTVLHELENRYTQIFMALTRSEPLKMADAIYLCDFIIQMKIRNPFWLTEVISKNKDKWIDDSIAQIIKEKGNDNPHFKRLPEEFRQFVIESVRADQKGNKTFAKQMQLFGLIQRSGFDNERNEKYRNAIINCKWQLLKTPLGGPLLITSDNPGFAKSLIGLIHNSYFKDDSAFYFPLSPHYCLLINGFEKDNAYTIKVAEKRIDLGMLTSEQVIQINDHTIQRINRLLIAQDTWYIKQISDLNNPKK</sequence>
<dbReference type="Pfam" id="PF14022">
    <property type="entry name" value="DUF4238"/>
    <property type="match status" value="1"/>
</dbReference>
<organism evidence="1 2">
    <name type="scientific">Mucilaginibacter polytrichastri</name>
    <dbReference type="NCBI Taxonomy" id="1302689"/>
    <lineage>
        <taxon>Bacteria</taxon>
        <taxon>Pseudomonadati</taxon>
        <taxon>Bacteroidota</taxon>
        <taxon>Sphingobacteriia</taxon>
        <taxon>Sphingobacteriales</taxon>
        <taxon>Sphingobacteriaceae</taxon>
        <taxon>Mucilaginibacter</taxon>
    </lineage>
</organism>
<evidence type="ECO:0000313" key="1">
    <source>
        <dbReference type="EMBL" id="OKS88098.1"/>
    </source>
</evidence>
<dbReference type="OrthoDB" id="669645at2"/>
<dbReference type="STRING" id="1302689.RG47T_3562"/>
<accession>A0A1Q6A271</accession>
<dbReference type="EMBL" id="MPPL01000001">
    <property type="protein sequence ID" value="OKS88098.1"/>
    <property type="molecule type" value="Genomic_DNA"/>
</dbReference>
<comment type="caution">
    <text evidence="1">The sequence shown here is derived from an EMBL/GenBank/DDBJ whole genome shotgun (WGS) entry which is preliminary data.</text>
</comment>
<proteinExistence type="predicted"/>